<sequence length="125" mass="14000">VIHTKKRNKLTQKRLNDLVFVQCNLRLRTKKVEATSEEFIDLGEIDPYSEWTGQEEENPAFAADEIASFEREAMEGEALAGLQGDIGLDDIFEGDLQHAAEEPPAPPSSMIKPDSQPFRSVETQP</sequence>
<feature type="region of interest" description="Disordered" evidence="1">
    <location>
        <begin position="92"/>
        <end position="125"/>
    </location>
</feature>
<evidence type="ECO:0000313" key="2">
    <source>
        <dbReference type="EMBL" id="KAH9321349.1"/>
    </source>
</evidence>
<dbReference type="Proteomes" id="UP000824469">
    <property type="component" value="Unassembled WGS sequence"/>
</dbReference>
<accession>A0AA38LE19</accession>
<keyword evidence="3" id="KW-1185">Reference proteome</keyword>
<gene>
    <name evidence="2" type="ORF">KI387_015988</name>
</gene>
<protein>
    <submittedName>
        <fullName evidence="2">Uncharacterized protein</fullName>
    </submittedName>
</protein>
<feature type="non-terminal residue" evidence="2">
    <location>
        <position position="1"/>
    </location>
</feature>
<dbReference type="AlphaFoldDB" id="A0AA38LE19"/>
<evidence type="ECO:0000313" key="3">
    <source>
        <dbReference type="Proteomes" id="UP000824469"/>
    </source>
</evidence>
<name>A0AA38LE19_TAXCH</name>
<comment type="caution">
    <text evidence="2">The sequence shown here is derived from an EMBL/GenBank/DDBJ whole genome shotgun (WGS) entry which is preliminary data.</text>
</comment>
<dbReference type="EMBL" id="JAHRHJ020000003">
    <property type="protein sequence ID" value="KAH9321349.1"/>
    <property type="molecule type" value="Genomic_DNA"/>
</dbReference>
<proteinExistence type="predicted"/>
<feature type="non-terminal residue" evidence="2">
    <location>
        <position position="125"/>
    </location>
</feature>
<reference evidence="2 3" key="1">
    <citation type="journal article" date="2021" name="Nat. Plants">
        <title>The Taxus genome provides insights into paclitaxel biosynthesis.</title>
        <authorList>
            <person name="Xiong X."/>
            <person name="Gou J."/>
            <person name="Liao Q."/>
            <person name="Li Y."/>
            <person name="Zhou Q."/>
            <person name="Bi G."/>
            <person name="Li C."/>
            <person name="Du R."/>
            <person name="Wang X."/>
            <person name="Sun T."/>
            <person name="Guo L."/>
            <person name="Liang H."/>
            <person name="Lu P."/>
            <person name="Wu Y."/>
            <person name="Zhang Z."/>
            <person name="Ro D.K."/>
            <person name="Shang Y."/>
            <person name="Huang S."/>
            <person name="Yan J."/>
        </authorList>
    </citation>
    <scope>NUCLEOTIDE SEQUENCE [LARGE SCALE GENOMIC DNA]</scope>
    <source>
        <strain evidence="2">Ta-2019</strain>
    </source>
</reference>
<evidence type="ECO:0000256" key="1">
    <source>
        <dbReference type="SAM" id="MobiDB-lite"/>
    </source>
</evidence>
<organism evidence="2 3">
    <name type="scientific">Taxus chinensis</name>
    <name type="common">Chinese yew</name>
    <name type="synonym">Taxus wallichiana var. chinensis</name>
    <dbReference type="NCBI Taxonomy" id="29808"/>
    <lineage>
        <taxon>Eukaryota</taxon>
        <taxon>Viridiplantae</taxon>
        <taxon>Streptophyta</taxon>
        <taxon>Embryophyta</taxon>
        <taxon>Tracheophyta</taxon>
        <taxon>Spermatophyta</taxon>
        <taxon>Pinopsida</taxon>
        <taxon>Pinidae</taxon>
        <taxon>Conifers II</taxon>
        <taxon>Cupressales</taxon>
        <taxon>Taxaceae</taxon>
        <taxon>Taxus</taxon>
    </lineage>
</organism>